<dbReference type="Proteomes" id="UP000280296">
    <property type="component" value="Unassembled WGS sequence"/>
</dbReference>
<feature type="chain" id="PRO_5019426306" description="Outer membrane lipoprotein-sorting protein" evidence="2">
    <location>
        <begin position="34"/>
        <end position="269"/>
    </location>
</feature>
<reference evidence="3 4" key="1">
    <citation type="submission" date="2018-12" db="EMBL/GenBank/DDBJ databases">
        <authorList>
            <person name="Toschakov S.V."/>
        </authorList>
    </citation>
    <scope>NUCLEOTIDE SEQUENCE [LARGE SCALE GENOMIC DNA]</scope>
    <source>
        <strain evidence="3 4">GM2012</strain>
    </source>
</reference>
<feature type="signal peptide" evidence="2">
    <location>
        <begin position="1"/>
        <end position="33"/>
    </location>
</feature>
<evidence type="ECO:0008006" key="5">
    <source>
        <dbReference type="Google" id="ProtNLM"/>
    </source>
</evidence>
<organism evidence="3 4">
    <name type="scientific">Tautonia sociabilis</name>
    <dbReference type="NCBI Taxonomy" id="2080755"/>
    <lineage>
        <taxon>Bacteria</taxon>
        <taxon>Pseudomonadati</taxon>
        <taxon>Planctomycetota</taxon>
        <taxon>Planctomycetia</taxon>
        <taxon>Isosphaerales</taxon>
        <taxon>Isosphaeraceae</taxon>
        <taxon>Tautonia</taxon>
    </lineage>
</organism>
<evidence type="ECO:0000256" key="1">
    <source>
        <dbReference type="SAM" id="MobiDB-lite"/>
    </source>
</evidence>
<feature type="region of interest" description="Disordered" evidence="1">
    <location>
        <begin position="248"/>
        <end position="269"/>
    </location>
</feature>
<evidence type="ECO:0000256" key="2">
    <source>
        <dbReference type="SAM" id="SignalP"/>
    </source>
</evidence>
<evidence type="ECO:0000313" key="3">
    <source>
        <dbReference type="EMBL" id="RUL87072.1"/>
    </source>
</evidence>
<dbReference type="RefSeq" id="WP_126726116.1">
    <property type="nucleotide sequence ID" value="NZ_RYZH01000026.1"/>
</dbReference>
<dbReference type="AlphaFoldDB" id="A0A432MI86"/>
<dbReference type="EMBL" id="RYZH01000026">
    <property type="protein sequence ID" value="RUL87072.1"/>
    <property type="molecule type" value="Genomic_DNA"/>
</dbReference>
<dbReference type="Gene3D" id="2.50.20.10">
    <property type="entry name" value="Lipoprotein localisation LolA/LolB/LppX"/>
    <property type="match status" value="1"/>
</dbReference>
<keyword evidence="4" id="KW-1185">Reference proteome</keyword>
<dbReference type="OrthoDB" id="273928at2"/>
<accession>A0A432MI86</accession>
<feature type="compositionally biased region" description="Basic and acidic residues" evidence="1">
    <location>
        <begin position="258"/>
        <end position="269"/>
    </location>
</feature>
<sequence length="269" mass="29224">MFLTPGRSPLRFLAPALAFGLLVPAASSSRAQAQDQDDLPSAEEILAKSIEATGGVEAYQALSSRKITGSIEFADQGLTGELTIMQQAPNKLKVILELPGIGTIIEGTDGSEVYEINPITGERLKEGAEKAATLREADFDADLNWKEHYAQAETTGVEQVNDTRCFVVEMTPKEGTIETRYYAADSGLLLRVKRTIESPMGAVPVESTFSDFREVDGVTMPFQSTDTVLGQTVKTAFAAIEHGVTFPEGTFDLPEPLRPTEDRPDDHRD</sequence>
<protein>
    <recommendedName>
        <fullName evidence="5">Outer membrane lipoprotein-sorting protein</fullName>
    </recommendedName>
</protein>
<name>A0A432MI86_9BACT</name>
<evidence type="ECO:0000313" key="4">
    <source>
        <dbReference type="Proteomes" id="UP000280296"/>
    </source>
</evidence>
<proteinExistence type="predicted"/>
<gene>
    <name evidence="3" type="ORF">TsocGM_14125</name>
</gene>
<reference evidence="3 4" key="2">
    <citation type="submission" date="2019-01" db="EMBL/GenBank/DDBJ databases">
        <title>Tautonia sociabilis, a novel thermotolerant planctomycete of Isosphaeraceae family, isolated from a 4000 m deep subterranean habitat.</title>
        <authorList>
            <person name="Kovaleva O.L."/>
            <person name="Elcheninov A.G."/>
            <person name="Van Heerden E."/>
            <person name="Toshchakov S.V."/>
            <person name="Novikov A."/>
            <person name="Bonch-Osmolovskaya E.A."/>
            <person name="Kublanov I.V."/>
        </authorList>
    </citation>
    <scope>NUCLEOTIDE SEQUENCE [LARGE SCALE GENOMIC DNA]</scope>
    <source>
        <strain evidence="3 4">GM2012</strain>
    </source>
</reference>
<comment type="caution">
    <text evidence="3">The sequence shown here is derived from an EMBL/GenBank/DDBJ whole genome shotgun (WGS) entry which is preliminary data.</text>
</comment>
<keyword evidence="2" id="KW-0732">Signal</keyword>